<name>A0A7W9SQU0_ARMRO</name>
<dbReference type="InterPro" id="IPR011044">
    <property type="entry name" value="Quino_amine_DH_bsu"/>
</dbReference>
<keyword evidence="2" id="KW-1185">Reference proteome</keyword>
<dbReference type="EMBL" id="JACHGW010000002">
    <property type="protein sequence ID" value="MBB6050294.1"/>
    <property type="molecule type" value="Genomic_DNA"/>
</dbReference>
<sequence length="148" mass="15979">MFSFSPNPYTRRRQQLATGLAAVSGVTLALVLGSTLRLRPRAVSPRPNLLSTASFGQVALSPDGTREVAFKGGQVVLRDRNTGKPLALYRDSSIQGVRFTPGGSEVLVHVLRMRRVPGQALAQLSDHVMVLDPITGQKKGEGPYTLTR</sequence>
<dbReference type="Proteomes" id="UP000520814">
    <property type="component" value="Unassembled WGS sequence"/>
</dbReference>
<comment type="caution">
    <text evidence="1">The sequence shown here is derived from an EMBL/GenBank/DDBJ whole genome shotgun (WGS) entry which is preliminary data.</text>
</comment>
<dbReference type="SUPFAM" id="SSF50969">
    <property type="entry name" value="YVTN repeat-like/Quinoprotein amine dehydrogenase"/>
    <property type="match status" value="1"/>
</dbReference>
<protein>
    <submittedName>
        <fullName evidence="1">Uncharacterized protein</fullName>
    </submittedName>
</protein>
<proteinExistence type="predicted"/>
<gene>
    <name evidence="1" type="ORF">HNQ39_002085</name>
</gene>
<accession>A0A7W9SQU0</accession>
<dbReference type="RefSeq" id="WP_184194978.1">
    <property type="nucleotide sequence ID" value="NZ_JACHGW010000002.1"/>
</dbReference>
<evidence type="ECO:0000313" key="1">
    <source>
        <dbReference type="EMBL" id="MBB6050294.1"/>
    </source>
</evidence>
<dbReference type="AlphaFoldDB" id="A0A7W9SQU0"/>
<evidence type="ECO:0000313" key="2">
    <source>
        <dbReference type="Proteomes" id="UP000520814"/>
    </source>
</evidence>
<reference evidence="1 2" key="1">
    <citation type="submission" date="2020-08" db="EMBL/GenBank/DDBJ databases">
        <title>Genomic Encyclopedia of Type Strains, Phase IV (KMG-IV): sequencing the most valuable type-strain genomes for metagenomic binning, comparative biology and taxonomic classification.</title>
        <authorList>
            <person name="Goeker M."/>
        </authorList>
    </citation>
    <scope>NUCLEOTIDE SEQUENCE [LARGE SCALE GENOMIC DNA]</scope>
    <source>
        <strain evidence="1 2">DSM 23562</strain>
    </source>
</reference>
<organism evidence="1 2">
    <name type="scientific">Armatimonas rosea</name>
    <dbReference type="NCBI Taxonomy" id="685828"/>
    <lineage>
        <taxon>Bacteria</taxon>
        <taxon>Bacillati</taxon>
        <taxon>Armatimonadota</taxon>
        <taxon>Armatimonadia</taxon>
        <taxon>Armatimonadales</taxon>
        <taxon>Armatimonadaceae</taxon>
        <taxon>Armatimonas</taxon>
    </lineage>
</organism>